<dbReference type="PANTHER" id="PTHR43776:SF7">
    <property type="entry name" value="D,D-DIPEPTIDE TRANSPORT ATP-BINDING PROTEIN DDPF-RELATED"/>
    <property type="match status" value="1"/>
</dbReference>
<dbReference type="InterPro" id="IPR027417">
    <property type="entry name" value="P-loop_NTPase"/>
</dbReference>
<organism evidence="7 8">
    <name type="scientific">Ruixingdingia sedimenti</name>
    <dbReference type="NCBI Taxonomy" id="3073604"/>
    <lineage>
        <taxon>Bacteria</taxon>
        <taxon>Pseudomonadati</taxon>
        <taxon>Pseudomonadota</taxon>
        <taxon>Alphaproteobacteria</taxon>
        <taxon>Rhodobacterales</taxon>
        <taxon>Paracoccaceae</taxon>
        <taxon>Ruixingdingia</taxon>
    </lineage>
</organism>
<evidence type="ECO:0000256" key="1">
    <source>
        <dbReference type="ARBA" id="ARBA00004417"/>
    </source>
</evidence>
<dbReference type="PANTHER" id="PTHR43776">
    <property type="entry name" value="TRANSPORT ATP-BINDING PROTEIN"/>
    <property type="match status" value="1"/>
</dbReference>
<dbReference type="NCBIfam" id="TIGR01727">
    <property type="entry name" value="oligo_HPY"/>
    <property type="match status" value="1"/>
</dbReference>
<dbReference type="Gene3D" id="3.40.50.300">
    <property type="entry name" value="P-loop containing nucleotide triphosphate hydrolases"/>
    <property type="match status" value="1"/>
</dbReference>
<gene>
    <name evidence="7" type="ORF">RGD00_08125</name>
</gene>
<evidence type="ECO:0000256" key="5">
    <source>
        <dbReference type="ARBA" id="ARBA00022840"/>
    </source>
</evidence>
<evidence type="ECO:0000259" key="6">
    <source>
        <dbReference type="PROSITE" id="PS50893"/>
    </source>
</evidence>
<evidence type="ECO:0000313" key="7">
    <source>
        <dbReference type="EMBL" id="MDR5652566.1"/>
    </source>
</evidence>
<evidence type="ECO:0000256" key="4">
    <source>
        <dbReference type="ARBA" id="ARBA00022741"/>
    </source>
</evidence>
<sequence>MQKALELDDLRVHYPTGGGLLKAVDGVSLSVGTGETVGLVGESGCGKSTLARCVVGLNAPTGGAVRLAGWETSGGRGDRLTRARVVQMIFQDPMGSLNPRLTTRQTIELPLKVHGIGNRAERLEKVLELMKQVGLGPHLLDRYPHELSGGQRQRVSIARALALEPALLICDEIVSALDVSVQAQVLNLLTDLQTRLGIAFLFITHDLAVVRYLSDRIVVMYLGRIVEEGPAESVWNHARHPYTQALVSSIPDRMAGTRLRLSGDLPSPIDPPSGCGFRTRCPHARPICAEQRPELRGAGLPHLVACHFAAEIPELAAPAPAATAP</sequence>
<dbReference type="InterPro" id="IPR013563">
    <property type="entry name" value="Oligopep_ABC_C"/>
</dbReference>
<dbReference type="SMART" id="SM00382">
    <property type="entry name" value="AAA"/>
    <property type="match status" value="1"/>
</dbReference>
<keyword evidence="8" id="KW-1185">Reference proteome</keyword>
<evidence type="ECO:0000313" key="8">
    <source>
        <dbReference type="Proteomes" id="UP001247754"/>
    </source>
</evidence>
<feature type="domain" description="ABC transporter" evidence="6">
    <location>
        <begin position="5"/>
        <end position="247"/>
    </location>
</feature>
<dbReference type="RefSeq" id="WP_310456815.1">
    <property type="nucleotide sequence ID" value="NZ_JAVKPH010000007.1"/>
</dbReference>
<dbReference type="EMBL" id="JAVKPH010000007">
    <property type="protein sequence ID" value="MDR5652566.1"/>
    <property type="molecule type" value="Genomic_DNA"/>
</dbReference>
<proteinExistence type="inferred from homology"/>
<dbReference type="PROSITE" id="PS50893">
    <property type="entry name" value="ABC_TRANSPORTER_2"/>
    <property type="match status" value="1"/>
</dbReference>
<dbReference type="Proteomes" id="UP001247754">
    <property type="component" value="Unassembled WGS sequence"/>
</dbReference>
<keyword evidence="5 7" id="KW-0067">ATP-binding</keyword>
<name>A0ABU1F6S8_9RHOB</name>
<dbReference type="GO" id="GO:0005524">
    <property type="term" value="F:ATP binding"/>
    <property type="evidence" value="ECO:0007669"/>
    <property type="project" value="UniProtKB-KW"/>
</dbReference>
<keyword evidence="4" id="KW-0547">Nucleotide-binding</keyword>
<comment type="subcellular location">
    <subcellularLocation>
        <location evidence="1">Cell inner membrane</location>
        <topology evidence="1">Peripheral membrane protein</topology>
    </subcellularLocation>
</comment>
<comment type="similarity">
    <text evidence="2">Belongs to the ABC transporter superfamily.</text>
</comment>
<keyword evidence="3" id="KW-0813">Transport</keyword>
<protein>
    <submittedName>
        <fullName evidence="7">ATP-binding cassette domain-containing protein</fullName>
    </submittedName>
</protein>
<evidence type="ECO:0000256" key="3">
    <source>
        <dbReference type="ARBA" id="ARBA00022448"/>
    </source>
</evidence>
<dbReference type="InterPro" id="IPR003439">
    <property type="entry name" value="ABC_transporter-like_ATP-bd"/>
</dbReference>
<accession>A0ABU1F6S8</accession>
<evidence type="ECO:0000256" key="2">
    <source>
        <dbReference type="ARBA" id="ARBA00005417"/>
    </source>
</evidence>
<reference evidence="7 8" key="1">
    <citation type="submission" date="2023-09" db="EMBL/GenBank/DDBJ databases">
        <title>Xinfangfangia sedmenti sp. nov., isolated the sedment.</title>
        <authorList>
            <person name="Xu L."/>
        </authorList>
    </citation>
    <scope>NUCLEOTIDE SEQUENCE [LARGE SCALE GENOMIC DNA]</scope>
    <source>
        <strain evidence="7 8">LG-4</strain>
    </source>
</reference>
<dbReference type="Pfam" id="PF00005">
    <property type="entry name" value="ABC_tran"/>
    <property type="match status" value="1"/>
</dbReference>
<comment type="caution">
    <text evidence="7">The sequence shown here is derived from an EMBL/GenBank/DDBJ whole genome shotgun (WGS) entry which is preliminary data.</text>
</comment>
<dbReference type="InterPro" id="IPR050319">
    <property type="entry name" value="ABC_transp_ATP-bind"/>
</dbReference>
<dbReference type="CDD" id="cd03257">
    <property type="entry name" value="ABC_NikE_OppD_transporters"/>
    <property type="match status" value="1"/>
</dbReference>
<dbReference type="InterPro" id="IPR017871">
    <property type="entry name" value="ABC_transporter-like_CS"/>
</dbReference>
<dbReference type="PROSITE" id="PS00211">
    <property type="entry name" value="ABC_TRANSPORTER_1"/>
    <property type="match status" value="1"/>
</dbReference>
<dbReference type="SUPFAM" id="SSF52540">
    <property type="entry name" value="P-loop containing nucleoside triphosphate hydrolases"/>
    <property type="match status" value="1"/>
</dbReference>
<dbReference type="Pfam" id="PF08352">
    <property type="entry name" value="oligo_HPY"/>
    <property type="match status" value="1"/>
</dbReference>
<dbReference type="InterPro" id="IPR003593">
    <property type="entry name" value="AAA+_ATPase"/>
</dbReference>